<dbReference type="EMBL" id="JBBWRZ010000004">
    <property type="protein sequence ID" value="KAK8238182.1"/>
    <property type="molecule type" value="Genomic_DNA"/>
</dbReference>
<dbReference type="Proteomes" id="UP001492380">
    <property type="component" value="Unassembled WGS sequence"/>
</dbReference>
<evidence type="ECO:0000313" key="15">
    <source>
        <dbReference type="Proteomes" id="UP001492380"/>
    </source>
</evidence>
<comment type="catalytic activity">
    <reaction evidence="10">
        <text>N-terminal L-seryl-[histone H2A] + acetyl-CoA = N-terminal N(alpha)-acetyl-L-seryl-[histone H2A] + CoA + H(+)</text>
        <dbReference type="Rhea" id="RHEA:50600"/>
        <dbReference type="Rhea" id="RHEA-COMP:12742"/>
        <dbReference type="Rhea" id="RHEA-COMP:12744"/>
        <dbReference type="ChEBI" id="CHEBI:15378"/>
        <dbReference type="ChEBI" id="CHEBI:57287"/>
        <dbReference type="ChEBI" id="CHEBI:57288"/>
        <dbReference type="ChEBI" id="CHEBI:64738"/>
        <dbReference type="ChEBI" id="CHEBI:83690"/>
        <dbReference type="EC" id="2.3.1.257"/>
    </reaction>
</comment>
<keyword evidence="9" id="KW-0012">Acyltransferase</keyword>
<evidence type="ECO:0000256" key="5">
    <source>
        <dbReference type="ARBA" id="ARBA00015043"/>
    </source>
</evidence>
<evidence type="ECO:0000256" key="9">
    <source>
        <dbReference type="ARBA" id="ARBA00023315"/>
    </source>
</evidence>
<gene>
    <name evidence="14" type="ORF">HDK90DRAFT_217039</name>
</gene>
<feature type="compositionally biased region" description="Basic and acidic residues" evidence="12">
    <location>
        <begin position="125"/>
        <end position="138"/>
    </location>
</feature>
<comment type="catalytic activity">
    <reaction evidence="11">
        <text>N-terminal L-seryl-[histone H4] + acetyl-CoA = N-terminal N(alpha)-acetyl-L-seryl-[histone H4] + CoA + H(+)</text>
        <dbReference type="Rhea" id="RHEA:50596"/>
        <dbReference type="Rhea" id="RHEA-COMP:12740"/>
        <dbReference type="Rhea" id="RHEA-COMP:12743"/>
        <dbReference type="ChEBI" id="CHEBI:15378"/>
        <dbReference type="ChEBI" id="CHEBI:57287"/>
        <dbReference type="ChEBI" id="CHEBI:57288"/>
        <dbReference type="ChEBI" id="CHEBI:64738"/>
        <dbReference type="ChEBI" id="CHEBI:83690"/>
        <dbReference type="EC" id="2.3.1.257"/>
    </reaction>
</comment>
<evidence type="ECO:0000256" key="10">
    <source>
        <dbReference type="ARBA" id="ARBA00047821"/>
    </source>
</evidence>
<evidence type="ECO:0000256" key="3">
    <source>
        <dbReference type="ARBA" id="ARBA00008870"/>
    </source>
</evidence>
<dbReference type="Gene3D" id="3.40.630.30">
    <property type="match status" value="1"/>
</dbReference>
<comment type="similarity">
    <text evidence="3">Belongs to the acetyltransferase family. NAA40 subfamily.</text>
</comment>
<evidence type="ECO:0000256" key="1">
    <source>
        <dbReference type="ARBA" id="ARBA00004123"/>
    </source>
</evidence>
<protein>
    <recommendedName>
        <fullName evidence="5">N-alpha-acetyltransferase 40</fullName>
        <ecNumber evidence="4">2.3.1.257</ecNumber>
    </recommendedName>
</protein>
<evidence type="ECO:0000259" key="13">
    <source>
        <dbReference type="PROSITE" id="PS51186"/>
    </source>
</evidence>
<keyword evidence="6" id="KW-0963">Cytoplasm</keyword>
<dbReference type="SUPFAM" id="SSF55729">
    <property type="entry name" value="Acyl-CoA N-acyltransferases (Nat)"/>
    <property type="match status" value="1"/>
</dbReference>
<dbReference type="InterPro" id="IPR039949">
    <property type="entry name" value="NAA40"/>
</dbReference>
<dbReference type="CDD" id="cd04301">
    <property type="entry name" value="NAT_SF"/>
    <property type="match status" value="1"/>
</dbReference>
<evidence type="ECO:0000256" key="7">
    <source>
        <dbReference type="ARBA" id="ARBA00022679"/>
    </source>
</evidence>
<evidence type="ECO:0000313" key="14">
    <source>
        <dbReference type="EMBL" id="KAK8238182.1"/>
    </source>
</evidence>
<sequence length="244" mass="28037">MPSPSLKRKFKQLAENEELINKINSLPQGEFHQRFFGSNTLLSYKEYDISLKPILDMNKIDLNACLELIEKTSLADYKASERGWKPKHKLDEMHEDNMQYLLVRQRPDSMDASGSRPKTLNGDSKPADDKEANSRPPEDQGLAGFVSFMFTIEDDYPVVYIYEIHLDESHRGCGLGRHLMDAVEHCACEGKVDKVMLTCFRRNTTALEFYTKVGFREDEFSPPPKRLRGGKLKYPSYTIMSKSL</sequence>
<dbReference type="EC" id="2.3.1.257" evidence="4"/>
<proteinExistence type="inferred from homology"/>
<keyword evidence="7" id="KW-0808">Transferase</keyword>
<organism evidence="14 15">
    <name type="scientific">Phyllosticta capitalensis</name>
    <dbReference type="NCBI Taxonomy" id="121624"/>
    <lineage>
        <taxon>Eukaryota</taxon>
        <taxon>Fungi</taxon>
        <taxon>Dikarya</taxon>
        <taxon>Ascomycota</taxon>
        <taxon>Pezizomycotina</taxon>
        <taxon>Dothideomycetes</taxon>
        <taxon>Dothideomycetes incertae sedis</taxon>
        <taxon>Botryosphaeriales</taxon>
        <taxon>Phyllostictaceae</taxon>
        <taxon>Phyllosticta</taxon>
    </lineage>
</organism>
<comment type="subcellular location">
    <subcellularLocation>
        <location evidence="2">Cytoplasm</location>
    </subcellularLocation>
    <subcellularLocation>
        <location evidence="1">Nucleus</location>
    </subcellularLocation>
</comment>
<name>A0ABR1YU18_9PEZI</name>
<feature type="domain" description="N-acetyltransferase" evidence="13">
    <location>
        <begin position="88"/>
        <end position="244"/>
    </location>
</feature>
<evidence type="ECO:0000256" key="11">
    <source>
        <dbReference type="ARBA" id="ARBA00049524"/>
    </source>
</evidence>
<dbReference type="InterPro" id="IPR016181">
    <property type="entry name" value="Acyl_CoA_acyltransferase"/>
</dbReference>
<dbReference type="PROSITE" id="PS51186">
    <property type="entry name" value="GNAT"/>
    <property type="match status" value="1"/>
</dbReference>
<reference evidence="14 15" key="1">
    <citation type="submission" date="2024-04" db="EMBL/GenBank/DDBJ databases">
        <title>Phyllosticta paracitricarpa is synonymous to the EU quarantine fungus P. citricarpa based on phylogenomic analyses.</title>
        <authorList>
            <consortium name="Lawrence Berkeley National Laboratory"/>
            <person name="Van Ingen-Buijs V.A."/>
            <person name="Van Westerhoven A.C."/>
            <person name="Haridas S."/>
            <person name="Skiadas P."/>
            <person name="Martin F."/>
            <person name="Groenewald J.Z."/>
            <person name="Crous P.W."/>
            <person name="Seidl M.F."/>
        </authorList>
    </citation>
    <scope>NUCLEOTIDE SEQUENCE [LARGE SCALE GENOMIC DNA]</scope>
    <source>
        <strain evidence="14 15">CBS 123374</strain>
    </source>
</reference>
<comment type="caution">
    <text evidence="14">The sequence shown here is derived from an EMBL/GenBank/DDBJ whole genome shotgun (WGS) entry which is preliminary data.</text>
</comment>
<evidence type="ECO:0000256" key="8">
    <source>
        <dbReference type="ARBA" id="ARBA00023242"/>
    </source>
</evidence>
<keyword evidence="15" id="KW-1185">Reference proteome</keyword>
<evidence type="ECO:0000256" key="2">
    <source>
        <dbReference type="ARBA" id="ARBA00004496"/>
    </source>
</evidence>
<dbReference type="PANTHER" id="PTHR20531:SF1">
    <property type="entry name" value="N-ALPHA-ACETYLTRANSFERASE 40"/>
    <property type="match status" value="1"/>
</dbReference>
<dbReference type="InterPro" id="IPR000182">
    <property type="entry name" value="GNAT_dom"/>
</dbReference>
<evidence type="ECO:0000256" key="12">
    <source>
        <dbReference type="SAM" id="MobiDB-lite"/>
    </source>
</evidence>
<accession>A0ABR1YU18</accession>
<evidence type="ECO:0000256" key="6">
    <source>
        <dbReference type="ARBA" id="ARBA00022490"/>
    </source>
</evidence>
<evidence type="ECO:0000256" key="4">
    <source>
        <dbReference type="ARBA" id="ARBA00012950"/>
    </source>
</evidence>
<dbReference type="Pfam" id="PF00583">
    <property type="entry name" value="Acetyltransf_1"/>
    <property type="match status" value="1"/>
</dbReference>
<feature type="region of interest" description="Disordered" evidence="12">
    <location>
        <begin position="107"/>
        <end position="139"/>
    </location>
</feature>
<dbReference type="PANTHER" id="PTHR20531">
    <property type="entry name" value="N-ALPHA-ACETYLTRANSFERASE 40"/>
    <property type="match status" value="1"/>
</dbReference>
<keyword evidence="8" id="KW-0539">Nucleus</keyword>